<dbReference type="Proteomes" id="UP001153636">
    <property type="component" value="Chromosome 3"/>
</dbReference>
<sequence length="153" mass="17435">MRSRPKIQSIMDPWVCCQTDIAISEKSTKFEFEDNFTPSISNKLPDSEEYLAVLEEKLRKIKNDPNILAQLAAKREACMQEFLNDNNFHGIDRVDEEVLDLDEPIPSSQILRAIAPQKQALNQGEVIEFVKYDQLDNDSDSSVNQSSTDSLNK</sequence>
<protein>
    <submittedName>
        <fullName evidence="1">Uncharacterized protein</fullName>
    </submittedName>
</protein>
<organism evidence="1 2">
    <name type="scientific">Psylliodes chrysocephalus</name>
    <dbReference type="NCBI Taxonomy" id="3402493"/>
    <lineage>
        <taxon>Eukaryota</taxon>
        <taxon>Metazoa</taxon>
        <taxon>Ecdysozoa</taxon>
        <taxon>Arthropoda</taxon>
        <taxon>Hexapoda</taxon>
        <taxon>Insecta</taxon>
        <taxon>Pterygota</taxon>
        <taxon>Neoptera</taxon>
        <taxon>Endopterygota</taxon>
        <taxon>Coleoptera</taxon>
        <taxon>Polyphaga</taxon>
        <taxon>Cucujiformia</taxon>
        <taxon>Chrysomeloidea</taxon>
        <taxon>Chrysomelidae</taxon>
        <taxon>Galerucinae</taxon>
        <taxon>Alticini</taxon>
        <taxon>Psylliodes</taxon>
    </lineage>
</organism>
<dbReference type="EMBL" id="OV651815">
    <property type="protein sequence ID" value="CAH1108252.1"/>
    <property type="molecule type" value="Genomic_DNA"/>
</dbReference>
<reference evidence="1" key="1">
    <citation type="submission" date="2022-01" db="EMBL/GenBank/DDBJ databases">
        <authorList>
            <person name="King R."/>
        </authorList>
    </citation>
    <scope>NUCLEOTIDE SEQUENCE</scope>
</reference>
<evidence type="ECO:0000313" key="2">
    <source>
        <dbReference type="Proteomes" id="UP001153636"/>
    </source>
</evidence>
<dbReference type="InterPro" id="IPR028039">
    <property type="entry name" value="CCDC32"/>
</dbReference>
<name>A0A9P0CRQ2_9CUCU</name>
<dbReference type="GO" id="GO:0044782">
    <property type="term" value="P:cilium organization"/>
    <property type="evidence" value="ECO:0007669"/>
    <property type="project" value="TreeGrafter"/>
</dbReference>
<accession>A0A9P0CRQ2</accession>
<dbReference type="AlphaFoldDB" id="A0A9P0CRQ2"/>
<keyword evidence="2" id="KW-1185">Reference proteome</keyword>
<evidence type="ECO:0000313" key="1">
    <source>
        <dbReference type="EMBL" id="CAH1108252.1"/>
    </source>
</evidence>
<dbReference type="PANTHER" id="PTHR31800:SF1">
    <property type="entry name" value="COILED-COIL DOMAIN-CONTAINING PROTEIN 32"/>
    <property type="match status" value="1"/>
</dbReference>
<proteinExistence type="predicted"/>
<dbReference type="OrthoDB" id="5982503at2759"/>
<gene>
    <name evidence="1" type="ORF">PSYICH_LOCUS8479</name>
</gene>
<dbReference type="PANTHER" id="PTHR31800">
    <property type="entry name" value="COILED-COIL DOMAIN-CONTAINING PROTEIN 32"/>
    <property type="match status" value="1"/>
</dbReference>
<dbReference type="Pfam" id="PF14989">
    <property type="entry name" value="CCDC32"/>
    <property type="match status" value="1"/>
</dbReference>